<feature type="transmembrane region" description="Helical" evidence="14">
    <location>
        <begin position="41"/>
        <end position="60"/>
    </location>
</feature>
<keyword evidence="8 14" id="KW-1133">Transmembrane helix</keyword>
<dbReference type="GO" id="GO:0050380">
    <property type="term" value="F:undecaprenyl-diphosphatase activity"/>
    <property type="evidence" value="ECO:0007669"/>
    <property type="project" value="UniProtKB-UniRule"/>
</dbReference>
<dbReference type="GO" id="GO:0046677">
    <property type="term" value="P:response to antibiotic"/>
    <property type="evidence" value="ECO:0007669"/>
    <property type="project" value="UniProtKB-UniRule"/>
</dbReference>
<dbReference type="GO" id="GO:0009252">
    <property type="term" value="P:peptidoglycan biosynthetic process"/>
    <property type="evidence" value="ECO:0007669"/>
    <property type="project" value="UniProtKB-KW"/>
</dbReference>
<evidence type="ECO:0000256" key="12">
    <source>
        <dbReference type="ARBA" id="ARBA00032932"/>
    </source>
</evidence>
<comment type="subcellular location">
    <subcellularLocation>
        <location evidence="1 14">Cell membrane</location>
        <topology evidence="1 14">Multi-pass membrane protein</topology>
    </subcellularLocation>
</comment>
<keyword evidence="14" id="KW-0133">Cell shape</keyword>
<feature type="transmembrane region" description="Helical" evidence="14">
    <location>
        <begin position="179"/>
        <end position="199"/>
    </location>
</feature>
<proteinExistence type="inferred from homology"/>
<dbReference type="EC" id="3.6.1.27" evidence="3 14"/>
<name>A0A2H0VDE3_9BACT</name>
<comment type="miscellaneous">
    <text evidence="14">Bacitracin is thought to be involved in the inhibition of peptidoglycan synthesis by sequestering undecaprenyl diphosphate, thereby reducing the pool of lipid carrier available.</text>
</comment>
<dbReference type="Pfam" id="PF02673">
    <property type="entry name" value="BacA"/>
    <property type="match status" value="1"/>
</dbReference>
<evidence type="ECO:0000256" key="7">
    <source>
        <dbReference type="ARBA" id="ARBA00022801"/>
    </source>
</evidence>
<evidence type="ECO:0000256" key="10">
    <source>
        <dbReference type="ARBA" id="ARBA00023251"/>
    </source>
</evidence>
<sequence length="257" mass="28511">MTIIQSIILGILQGFTEFLPISSSAHLYIIPYFFNWGYQGLGFDVALHWGTLLSVVIIFWKDYWKYFKGLWIGGIDRAMAWFLVLGSIPAAVIGFLLQGQAESVFRSPWVIFVTLTAFALLLWVADKKSTQNTVNSTQLGWKKVLFIGFAQAIAIIPGVSRSGVTMTAGMFSRLTRAQAVRFSFLLSGPIIFGAGLVSIPDVGDINTALIVGFLASVVSGFIAIKFLLKFITTHSFNLFVFYRYALAVLIFIILLIR</sequence>
<feature type="transmembrane region" description="Helical" evidence="14">
    <location>
        <begin position="236"/>
        <end position="256"/>
    </location>
</feature>
<comment type="similarity">
    <text evidence="2 14">Belongs to the UppP family.</text>
</comment>
<evidence type="ECO:0000256" key="11">
    <source>
        <dbReference type="ARBA" id="ARBA00032707"/>
    </source>
</evidence>
<feature type="transmembrane region" description="Helical" evidence="14">
    <location>
        <begin position="205"/>
        <end position="224"/>
    </location>
</feature>
<comment type="function">
    <text evidence="14">Catalyzes the dephosphorylation of undecaprenyl diphosphate (UPP). Confers resistance to bacitracin.</text>
</comment>
<feature type="transmembrane region" description="Helical" evidence="14">
    <location>
        <begin position="145"/>
        <end position="167"/>
    </location>
</feature>
<keyword evidence="7 14" id="KW-0378">Hydrolase</keyword>
<feature type="transmembrane region" description="Helical" evidence="14">
    <location>
        <begin position="80"/>
        <end position="97"/>
    </location>
</feature>
<feature type="transmembrane region" description="Helical" evidence="14">
    <location>
        <begin position="6"/>
        <end position="29"/>
    </location>
</feature>
<evidence type="ECO:0000256" key="9">
    <source>
        <dbReference type="ARBA" id="ARBA00023136"/>
    </source>
</evidence>
<accession>A0A2H0VDE3</accession>
<evidence type="ECO:0000313" key="15">
    <source>
        <dbReference type="EMBL" id="PIR97106.1"/>
    </source>
</evidence>
<evidence type="ECO:0000313" key="16">
    <source>
        <dbReference type="Proteomes" id="UP000230557"/>
    </source>
</evidence>
<evidence type="ECO:0000256" key="14">
    <source>
        <dbReference type="HAMAP-Rule" id="MF_01006"/>
    </source>
</evidence>
<evidence type="ECO:0000256" key="13">
    <source>
        <dbReference type="ARBA" id="ARBA00047594"/>
    </source>
</evidence>
<organism evidence="15 16">
    <name type="scientific">Candidatus Doudnabacteria bacterium CG10_big_fil_rev_8_21_14_0_10_41_10</name>
    <dbReference type="NCBI Taxonomy" id="1974551"/>
    <lineage>
        <taxon>Bacteria</taxon>
        <taxon>Candidatus Doudnaibacteriota</taxon>
    </lineage>
</organism>
<keyword evidence="14" id="KW-0961">Cell wall biogenesis/degradation</keyword>
<evidence type="ECO:0000256" key="6">
    <source>
        <dbReference type="ARBA" id="ARBA00022692"/>
    </source>
</evidence>
<comment type="caution">
    <text evidence="15">The sequence shown here is derived from an EMBL/GenBank/DDBJ whole genome shotgun (WGS) entry which is preliminary data.</text>
</comment>
<evidence type="ECO:0000256" key="4">
    <source>
        <dbReference type="ARBA" id="ARBA00021581"/>
    </source>
</evidence>
<dbReference type="InterPro" id="IPR003824">
    <property type="entry name" value="UppP"/>
</dbReference>
<gene>
    <name evidence="14" type="primary">uppP</name>
    <name evidence="15" type="ORF">COT91_03320</name>
</gene>
<keyword evidence="10 14" id="KW-0046">Antibiotic resistance</keyword>
<evidence type="ECO:0000256" key="1">
    <source>
        <dbReference type="ARBA" id="ARBA00004651"/>
    </source>
</evidence>
<dbReference type="GO" id="GO:0008360">
    <property type="term" value="P:regulation of cell shape"/>
    <property type="evidence" value="ECO:0007669"/>
    <property type="project" value="UniProtKB-KW"/>
</dbReference>
<keyword evidence="9 14" id="KW-0472">Membrane</keyword>
<keyword evidence="6 14" id="KW-0812">Transmembrane</keyword>
<evidence type="ECO:0000256" key="8">
    <source>
        <dbReference type="ARBA" id="ARBA00022989"/>
    </source>
</evidence>
<keyword evidence="14" id="KW-0573">Peptidoglycan synthesis</keyword>
<dbReference type="PANTHER" id="PTHR30622:SF4">
    <property type="entry name" value="UNDECAPRENYL-DIPHOSPHATASE"/>
    <property type="match status" value="1"/>
</dbReference>
<dbReference type="AlphaFoldDB" id="A0A2H0VDE3"/>
<evidence type="ECO:0000256" key="5">
    <source>
        <dbReference type="ARBA" id="ARBA00022475"/>
    </source>
</evidence>
<evidence type="ECO:0000256" key="3">
    <source>
        <dbReference type="ARBA" id="ARBA00012374"/>
    </source>
</evidence>
<reference evidence="16" key="1">
    <citation type="submission" date="2017-09" db="EMBL/GenBank/DDBJ databases">
        <title>Depth-based differentiation of microbial function through sediment-hosted aquifers and enrichment of novel symbionts in the deep terrestrial subsurface.</title>
        <authorList>
            <person name="Probst A.J."/>
            <person name="Ladd B."/>
            <person name="Jarett J.K."/>
            <person name="Geller-Mcgrath D.E."/>
            <person name="Sieber C.M.K."/>
            <person name="Emerson J.B."/>
            <person name="Anantharaman K."/>
            <person name="Thomas B.C."/>
            <person name="Malmstrom R."/>
            <person name="Stieglmeier M."/>
            <person name="Klingl A."/>
            <person name="Woyke T."/>
            <person name="Ryan C.M."/>
            <person name="Banfield J.F."/>
        </authorList>
    </citation>
    <scope>NUCLEOTIDE SEQUENCE [LARGE SCALE GENOMIC DNA]</scope>
</reference>
<dbReference type="PANTHER" id="PTHR30622">
    <property type="entry name" value="UNDECAPRENYL-DIPHOSPHATASE"/>
    <property type="match status" value="1"/>
</dbReference>
<dbReference type="Proteomes" id="UP000230557">
    <property type="component" value="Unassembled WGS sequence"/>
</dbReference>
<dbReference type="GO" id="GO:0005886">
    <property type="term" value="C:plasma membrane"/>
    <property type="evidence" value="ECO:0007669"/>
    <property type="project" value="UniProtKB-SubCell"/>
</dbReference>
<dbReference type="EMBL" id="PFAJ01000044">
    <property type="protein sequence ID" value="PIR97106.1"/>
    <property type="molecule type" value="Genomic_DNA"/>
</dbReference>
<evidence type="ECO:0000256" key="2">
    <source>
        <dbReference type="ARBA" id="ARBA00010621"/>
    </source>
</evidence>
<comment type="catalytic activity">
    <reaction evidence="13 14">
        <text>di-trans,octa-cis-undecaprenyl diphosphate + H2O = di-trans,octa-cis-undecaprenyl phosphate + phosphate + H(+)</text>
        <dbReference type="Rhea" id="RHEA:28094"/>
        <dbReference type="ChEBI" id="CHEBI:15377"/>
        <dbReference type="ChEBI" id="CHEBI:15378"/>
        <dbReference type="ChEBI" id="CHEBI:43474"/>
        <dbReference type="ChEBI" id="CHEBI:58405"/>
        <dbReference type="ChEBI" id="CHEBI:60392"/>
        <dbReference type="EC" id="3.6.1.27"/>
    </reaction>
</comment>
<feature type="transmembrane region" description="Helical" evidence="14">
    <location>
        <begin position="109"/>
        <end position="125"/>
    </location>
</feature>
<dbReference type="GO" id="GO:0071555">
    <property type="term" value="P:cell wall organization"/>
    <property type="evidence" value="ECO:0007669"/>
    <property type="project" value="UniProtKB-KW"/>
</dbReference>
<protein>
    <recommendedName>
        <fullName evidence="4 14">Undecaprenyl-diphosphatase</fullName>
        <ecNumber evidence="3 14">3.6.1.27</ecNumber>
    </recommendedName>
    <alternativeName>
        <fullName evidence="12 14">Bacitracin resistance protein</fullName>
    </alternativeName>
    <alternativeName>
        <fullName evidence="11 14">Undecaprenyl pyrophosphate phosphatase</fullName>
    </alternativeName>
</protein>
<keyword evidence="5 14" id="KW-1003">Cell membrane</keyword>
<dbReference type="HAMAP" id="MF_01006">
    <property type="entry name" value="Undec_diphosphatase"/>
    <property type="match status" value="1"/>
</dbReference>